<dbReference type="InterPro" id="IPR002508">
    <property type="entry name" value="MurNAc-LAA_cat"/>
</dbReference>
<accession>A0A1I1KKS6</accession>
<evidence type="ECO:0000313" key="7">
    <source>
        <dbReference type="Proteomes" id="UP000199577"/>
    </source>
</evidence>
<dbReference type="InterPro" id="IPR050695">
    <property type="entry name" value="N-acetylmuramoyl_amidase_3"/>
</dbReference>
<dbReference type="GO" id="GO:0009253">
    <property type="term" value="P:peptidoglycan catabolic process"/>
    <property type="evidence" value="ECO:0007669"/>
    <property type="project" value="InterPro"/>
</dbReference>
<comment type="catalytic activity">
    <reaction evidence="1">
        <text>Hydrolyzes the link between N-acetylmuramoyl residues and L-amino acid residues in certain cell-wall glycopeptides.</text>
        <dbReference type="EC" id="3.5.1.28"/>
    </reaction>
</comment>
<reference evidence="6 7" key="1">
    <citation type="submission" date="2016-10" db="EMBL/GenBank/DDBJ databases">
        <authorList>
            <person name="de Groot N.N."/>
        </authorList>
    </citation>
    <scope>NUCLEOTIDE SEQUENCE [LARGE SCALE GENOMIC DNA]</scope>
    <source>
        <strain evidence="6 7">DSM 22900</strain>
    </source>
</reference>
<dbReference type="OrthoDB" id="9772024at2"/>
<dbReference type="Pfam" id="PF01520">
    <property type="entry name" value="Amidase_3"/>
    <property type="match status" value="1"/>
</dbReference>
<dbReference type="SMART" id="SM00646">
    <property type="entry name" value="Ami_3"/>
    <property type="match status" value="1"/>
</dbReference>
<sequence>MFVYGLFVALLLAALPVQGQQVQRPLQGKVICLDPGHGGTAETDQYRVGIGGEREEWINLRVARYLQELLEEAGAHVILTRSADVFVPLTDRAALAMAGEADLFLSIHHNATADTAVNLPVLYYHGNASENQASITLAHCIGNAILTGMYGKHRPEATAVIVSDHTIFPKAGAAVLRGTYGIPALIVEASFFTNPAEEERLKLPTYNRKEAEAYLDGIRCFFEKASVPIYPKYSRVTQFALLEVKQEAARMDTIALRWRLNYDAARYIYAQEAHGRYEEACRLLLESVTSFPDSPIAKACLALYADLQRRMGRYEEARETDRRRHEYYP</sequence>
<evidence type="ECO:0000256" key="2">
    <source>
        <dbReference type="ARBA" id="ARBA00011901"/>
    </source>
</evidence>
<keyword evidence="3" id="KW-0378">Hydrolase</keyword>
<gene>
    <name evidence="6" type="ORF">SAMN05421747_115116</name>
</gene>
<dbReference type="GO" id="GO:0008745">
    <property type="term" value="F:N-acetylmuramoyl-L-alanine amidase activity"/>
    <property type="evidence" value="ECO:0007669"/>
    <property type="project" value="UniProtKB-EC"/>
</dbReference>
<protein>
    <recommendedName>
        <fullName evidence="2">N-acetylmuramoyl-L-alanine amidase</fullName>
        <ecNumber evidence="2">3.5.1.28</ecNumber>
    </recommendedName>
</protein>
<dbReference type="GO" id="GO:0030288">
    <property type="term" value="C:outer membrane-bounded periplasmic space"/>
    <property type="evidence" value="ECO:0007669"/>
    <property type="project" value="TreeGrafter"/>
</dbReference>
<evidence type="ECO:0000256" key="4">
    <source>
        <dbReference type="SAM" id="SignalP"/>
    </source>
</evidence>
<dbReference type="InterPro" id="IPR011990">
    <property type="entry name" value="TPR-like_helical_dom_sf"/>
</dbReference>
<dbReference type="Proteomes" id="UP000199577">
    <property type="component" value="Unassembled WGS sequence"/>
</dbReference>
<proteinExistence type="predicted"/>
<evidence type="ECO:0000256" key="3">
    <source>
        <dbReference type="ARBA" id="ARBA00022801"/>
    </source>
</evidence>
<evidence type="ECO:0000256" key="1">
    <source>
        <dbReference type="ARBA" id="ARBA00001561"/>
    </source>
</evidence>
<evidence type="ECO:0000259" key="5">
    <source>
        <dbReference type="SMART" id="SM00646"/>
    </source>
</evidence>
<dbReference type="PANTHER" id="PTHR30404">
    <property type="entry name" value="N-ACETYLMURAMOYL-L-ALANINE AMIDASE"/>
    <property type="match status" value="1"/>
</dbReference>
<feature type="chain" id="PRO_5011789997" description="N-acetylmuramoyl-L-alanine amidase" evidence="4">
    <location>
        <begin position="20"/>
        <end position="329"/>
    </location>
</feature>
<dbReference type="PANTHER" id="PTHR30404:SF0">
    <property type="entry name" value="N-ACETYLMURAMOYL-L-ALANINE AMIDASE AMIC"/>
    <property type="match status" value="1"/>
</dbReference>
<dbReference type="SUPFAM" id="SSF48452">
    <property type="entry name" value="TPR-like"/>
    <property type="match status" value="1"/>
</dbReference>
<feature type="domain" description="MurNAc-LAA" evidence="5">
    <location>
        <begin position="93"/>
        <end position="219"/>
    </location>
</feature>
<keyword evidence="4" id="KW-0732">Signal</keyword>
<dbReference type="SUPFAM" id="SSF53187">
    <property type="entry name" value="Zn-dependent exopeptidases"/>
    <property type="match status" value="1"/>
</dbReference>
<dbReference type="Gene3D" id="3.40.630.40">
    <property type="entry name" value="Zn-dependent exopeptidases"/>
    <property type="match status" value="1"/>
</dbReference>
<organism evidence="6 7">
    <name type="scientific">Parapedobacter composti</name>
    <dbReference type="NCBI Taxonomy" id="623281"/>
    <lineage>
        <taxon>Bacteria</taxon>
        <taxon>Pseudomonadati</taxon>
        <taxon>Bacteroidota</taxon>
        <taxon>Sphingobacteriia</taxon>
        <taxon>Sphingobacteriales</taxon>
        <taxon>Sphingobacteriaceae</taxon>
        <taxon>Parapedobacter</taxon>
    </lineage>
</organism>
<evidence type="ECO:0000313" key="6">
    <source>
        <dbReference type="EMBL" id="SFC59278.1"/>
    </source>
</evidence>
<feature type="signal peptide" evidence="4">
    <location>
        <begin position="1"/>
        <end position="19"/>
    </location>
</feature>
<dbReference type="EC" id="3.5.1.28" evidence="2"/>
<name>A0A1I1KKS6_9SPHI</name>
<dbReference type="STRING" id="623281.SAMN05421747_115116"/>
<keyword evidence="7" id="KW-1185">Reference proteome</keyword>
<dbReference type="RefSeq" id="WP_090974423.1">
    <property type="nucleotide sequence ID" value="NZ_FOLL01000015.1"/>
</dbReference>
<dbReference type="AlphaFoldDB" id="A0A1I1KKS6"/>
<dbReference type="CDD" id="cd02696">
    <property type="entry name" value="MurNAc-LAA"/>
    <property type="match status" value="1"/>
</dbReference>
<dbReference type="EMBL" id="FOLL01000015">
    <property type="protein sequence ID" value="SFC59278.1"/>
    <property type="molecule type" value="Genomic_DNA"/>
</dbReference>